<dbReference type="Proteomes" id="UP001305702">
    <property type="component" value="Chromosome"/>
</dbReference>
<name>A0AA96LH52_9BACL</name>
<organism evidence="6 7">
    <name type="scientific">Paenibacillus aurantius</name>
    <dbReference type="NCBI Taxonomy" id="2918900"/>
    <lineage>
        <taxon>Bacteria</taxon>
        <taxon>Bacillati</taxon>
        <taxon>Bacillota</taxon>
        <taxon>Bacilli</taxon>
        <taxon>Bacillales</taxon>
        <taxon>Paenibacillaceae</taxon>
        <taxon>Paenibacillus</taxon>
    </lineage>
</organism>
<keyword evidence="7" id="KW-1185">Reference proteome</keyword>
<keyword evidence="2" id="KW-0238">DNA-binding</keyword>
<dbReference type="PRINTS" id="PR00032">
    <property type="entry name" value="HTHARAC"/>
</dbReference>
<dbReference type="KEGG" id="paun:MJA45_27870"/>
<feature type="transmembrane region" description="Helical" evidence="4">
    <location>
        <begin position="21"/>
        <end position="39"/>
    </location>
</feature>
<feature type="transmembrane region" description="Helical" evidence="4">
    <location>
        <begin position="307"/>
        <end position="327"/>
    </location>
</feature>
<dbReference type="Gene3D" id="6.10.340.10">
    <property type="match status" value="1"/>
</dbReference>
<keyword evidence="4" id="KW-0472">Membrane</keyword>
<dbReference type="PANTHER" id="PTHR43280">
    <property type="entry name" value="ARAC-FAMILY TRANSCRIPTIONAL REGULATOR"/>
    <property type="match status" value="1"/>
</dbReference>
<evidence type="ECO:0000256" key="4">
    <source>
        <dbReference type="SAM" id="Phobius"/>
    </source>
</evidence>
<feature type="domain" description="HTH araC/xylS-type" evidence="5">
    <location>
        <begin position="683"/>
        <end position="782"/>
    </location>
</feature>
<evidence type="ECO:0000313" key="7">
    <source>
        <dbReference type="Proteomes" id="UP001305702"/>
    </source>
</evidence>
<proteinExistence type="predicted"/>
<dbReference type="InterPro" id="IPR018062">
    <property type="entry name" value="HTH_AraC-typ_CS"/>
</dbReference>
<dbReference type="Pfam" id="PF12833">
    <property type="entry name" value="HTH_18"/>
    <property type="match status" value="1"/>
</dbReference>
<keyword evidence="1" id="KW-0805">Transcription regulation</keyword>
<dbReference type="PROSITE" id="PS01124">
    <property type="entry name" value="HTH_ARAC_FAMILY_2"/>
    <property type="match status" value="1"/>
</dbReference>
<dbReference type="PANTHER" id="PTHR43280:SF34">
    <property type="entry name" value="ARAC-FAMILY TRANSCRIPTIONAL REGULATOR"/>
    <property type="match status" value="1"/>
</dbReference>
<dbReference type="EMBL" id="CP130318">
    <property type="protein sequence ID" value="WNQ11372.1"/>
    <property type="molecule type" value="Genomic_DNA"/>
</dbReference>
<dbReference type="InterPro" id="IPR020449">
    <property type="entry name" value="Tscrpt_reg_AraC-type_HTH"/>
</dbReference>
<evidence type="ECO:0000256" key="1">
    <source>
        <dbReference type="ARBA" id="ARBA00023015"/>
    </source>
</evidence>
<reference evidence="6 7" key="1">
    <citation type="submission" date="2022-02" db="EMBL/GenBank/DDBJ databases">
        <title>Paenibacillus sp. MBLB1776 Whole Genome Shotgun Sequencing.</title>
        <authorList>
            <person name="Hwang C.Y."/>
            <person name="Cho E.-S."/>
            <person name="Seo M.-J."/>
        </authorList>
    </citation>
    <scope>NUCLEOTIDE SEQUENCE [LARGE SCALE GENOMIC DNA]</scope>
    <source>
        <strain evidence="6 7">MBLB1776</strain>
    </source>
</reference>
<protein>
    <submittedName>
        <fullName evidence="6">AraC family transcriptional regulator</fullName>
    </submittedName>
</protein>
<evidence type="ECO:0000259" key="5">
    <source>
        <dbReference type="PROSITE" id="PS01124"/>
    </source>
</evidence>
<evidence type="ECO:0000256" key="3">
    <source>
        <dbReference type="ARBA" id="ARBA00023163"/>
    </source>
</evidence>
<dbReference type="AlphaFoldDB" id="A0AA96LH52"/>
<dbReference type="Gene3D" id="1.10.10.60">
    <property type="entry name" value="Homeodomain-like"/>
    <property type="match status" value="2"/>
</dbReference>
<dbReference type="PROSITE" id="PS00041">
    <property type="entry name" value="HTH_ARAC_FAMILY_1"/>
    <property type="match status" value="1"/>
</dbReference>
<dbReference type="GO" id="GO:0043565">
    <property type="term" value="F:sequence-specific DNA binding"/>
    <property type="evidence" value="ECO:0007669"/>
    <property type="project" value="InterPro"/>
</dbReference>
<dbReference type="SUPFAM" id="SSF46689">
    <property type="entry name" value="Homeodomain-like"/>
    <property type="match status" value="1"/>
</dbReference>
<keyword evidence="4" id="KW-0812">Transmembrane</keyword>
<dbReference type="GO" id="GO:0003700">
    <property type="term" value="F:DNA-binding transcription factor activity"/>
    <property type="evidence" value="ECO:0007669"/>
    <property type="project" value="InterPro"/>
</dbReference>
<dbReference type="InterPro" id="IPR018060">
    <property type="entry name" value="HTH_AraC"/>
</dbReference>
<accession>A0AA96LH52</accession>
<gene>
    <name evidence="6" type="ORF">MJA45_27870</name>
</gene>
<keyword evidence="3" id="KW-0804">Transcription</keyword>
<evidence type="ECO:0000256" key="2">
    <source>
        <dbReference type="ARBA" id="ARBA00023125"/>
    </source>
</evidence>
<sequence length="786" mass="90765">MINYLRKYRERKYLMRIILSINLLIVSIMLVSLLAAYWYSQKISLDAQGEANEKVLSQINYNISYMNETVKNFAISLFYDNDMAHLLFSSDQDKFNDITRITKLNKTLAYNSYIHSIIIYNSKRGSYFPSGDDTLLSENSNLMKIVDGYLSGSKPIYKMQLMPVQFIPDSKHPERTQEVFSLYMYDSLDEYKKSESALIINIKPEWLFEKMELMNLHSPTGANRIFILDQNKEIYSPTDQADPDLTHLKNEVYRHIASSPNQVSQFTYSYHDEKQIVNYMVNASTHWVIVNFEPYTAVLAAVNKLKVVFITVAAVCFILALFASFFVSTKLYSPINGLLKQTKRLPGHEPESLKDKDEISLISSSYNHLIEKLMSEQNKKEGNESIIRSYYLRKLVTDSSLFSASELQECMDKKYLKVDLHKELLIGVLKMDHYDKISEEITDSSTGFDLKLLLFAICNIFMEIASEEMTADVVDIRGEHLVLIIGLQEVHDEIHSKLTEVINRVQQVVHDYYHVTFTVALSEIVPHYNQITYYYEKALDYLMYRMNFGLNTVITPQRVQPNLENGESQIPLEMERKLMEAIKSNRQDKVFQELGHIRGVIAGMSSDAVIQSVISLGIIIKQTIREINLNRLSPLMVDLRSIDRLVFEKETLDEIFSEFTAVLSAIFVNQKQVAENKDHVIVDTIKDVIQANYADANLSLQDIADMLKMSSAYVGRIFKKHETISVADYINEIRLLKSVMLLETNNLPINEISEKVGFSSQSYFFKMFKKRFGTTPKEYRIKKSLM</sequence>
<evidence type="ECO:0000313" key="6">
    <source>
        <dbReference type="EMBL" id="WNQ11372.1"/>
    </source>
</evidence>
<dbReference type="InterPro" id="IPR009057">
    <property type="entry name" value="Homeodomain-like_sf"/>
</dbReference>
<dbReference type="RefSeq" id="WP_315605148.1">
    <property type="nucleotide sequence ID" value="NZ_CP130318.1"/>
</dbReference>
<dbReference type="SMART" id="SM00342">
    <property type="entry name" value="HTH_ARAC"/>
    <property type="match status" value="1"/>
</dbReference>
<keyword evidence="4" id="KW-1133">Transmembrane helix</keyword>